<reference evidence="4 5" key="1">
    <citation type="submission" date="2016-05" db="EMBL/GenBank/DDBJ databases">
        <title>Genomic Taxonomy of the Vibrionaceae.</title>
        <authorList>
            <person name="Gomez-Gil B."/>
            <person name="Enciso-Ibarra J."/>
        </authorList>
    </citation>
    <scope>NUCLEOTIDE SEQUENCE [LARGE SCALE GENOMIC DNA]</scope>
    <source>
        <strain evidence="4 5">CAIM 1920</strain>
    </source>
</reference>
<dbReference type="InterPro" id="IPR029787">
    <property type="entry name" value="Nucleotide_cyclase"/>
</dbReference>
<dbReference type="SUPFAM" id="SSF55073">
    <property type="entry name" value="Nucleotide cyclase"/>
    <property type="match status" value="1"/>
</dbReference>
<feature type="transmembrane region" description="Helical" evidence="2">
    <location>
        <begin position="160"/>
        <end position="179"/>
    </location>
</feature>
<evidence type="ECO:0000256" key="2">
    <source>
        <dbReference type="SAM" id="Phobius"/>
    </source>
</evidence>
<evidence type="ECO:0000313" key="5">
    <source>
        <dbReference type="Proteomes" id="UP000094936"/>
    </source>
</evidence>
<evidence type="ECO:0000259" key="3">
    <source>
        <dbReference type="PROSITE" id="PS50887"/>
    </source>
</evidence>
<dbReference type="RefSeq" id="WP_068903510.1">
    <property type="nucleotide sequence ID" value="NZ_JBHUIF010000021.1"/>
</dbReference>
<dbReference type="PROSITE" id="PS50887">
    <property type="entry name" value="GGDEF"/>
    <property type="match status" value="1"/>
</dbReference>
<dbReference type="STRING" id="1080227.A8L45_14505"/>
<dbReference type="Proteomes" id="UP000094936">
    <property type="component" value="Unassembled WGS sequence"/>
</dbReference>
<keyword evidence="2" id="KW-0472">Membrane</keyword>
<dbReference type="NCBIfam" id="TIGR00254">
    <property type="entry name" value="GGDEF"/>
    <property type="match status" value="1"/>
</dbReference>
<feature type="transmembrane region" description="Helical" evidence="2">
    <location>
        <begin position="80"/>
        <end position="100"/>
    </location>
</feature>
<dbReference type="SMART" id="SM00267">
    <property type="entry name" value="GGDEF"/>
    <property type="match status" value="1"/>
</dbReference>
<dbReference type="InterPro" id="IPR052155">
    <property type="entry name" value="Biofilm_reg_signaling"/>
</dbReference>
<dbReference type="OrthoDB" id="5914567at2"/>
<feature type="region of interest" description="Disordered" evidence="1">
    <location>
        <begin position="344"/>
        <end position="363"/>
    </location>
</feature>
<dbReference type="EMBL" id="LYBM01000027">
    <property type="protein sequence ID" value="ODA32021.1"/>
    <property type="molecule type" value="Genomic_DNA"/>
</dbReference>
<feature type="compositionally biased region" description="Pro residues" evidence="1">
    <location>
        <begin position="354"/>
        <end position="363"/>
    </location>
</feature>
<dbReference type="InterPro" id="IPR043128">
    <property type="entry name" value="Rev_trsase/Diguanyl_cyclase"/>
</dbReference>
<keyword evidence="5" id="KW-1185">Reference proteome</keyword>
<comment type="caution">
    <text evidence="4">The sequence shown here is derived from an EMBL/GenBank/DDBJ whole genome shotgun (WGS) entry which is preliminary data.</text>
</comment>
<dbReference type="InterPro" id="IPR000160">
    <property type="entry name" value="GGDEF_dom"/>
</dbReference>
<feature type="transmembrane region" description="Helical" evidence="2">
    <location>
        <begin position="26"/>
        <end position="49"/>
    </location>
</feature>
<dbReference type="PANTHER" id="PTHR44757">
    <property type="entry name" value="DIGUANYLATE CYCLASE DGCP"/>
    <property type="match status" value="1"/>
</dbReference>
<protein>
    <recommendedName>
        <fullName evidence="3">GGDEF domain-containing protein</fullName>
    </recommendedName>
</protein>
<name>A0A1C3EFM0_9GAMM</name>
<evidence type="ECO:0000313" key="4">
    <source>
        <dbReference type="EMBL" id="ODA32021.1"/>
    </source>
</evidence>
<dbReference type="Pfam" id="PF00990">
    <property type="entry name" value="GGDEF"/>
    <property type="match status" value="1"/>
</dbReference>
<dbReference type="CDD" id="cd01949">
    <property type="entry name" value="GGDEF"/>
    <property type="match status" value="1"/>
</dbReference>
<proteinExistence type="predicted"/>
<feature type="transmembrane region" description="Helical" evidence="2">
    <location>
        <begin position="55"/>
        <end position="73"/>
    </location>
</feature>
<dbReference type="PANTHER" id="PTHR44757:SF2">
    <property type="entry name" value="BIOFILM ARCHITECTURE MAINTENANCE PROTEIN MBAA"/>
    <property type="match status" value="1"/>
</dbReference>
<organism evidence="4 5">
    <name type="scientific">Veronia pacifica</name>
    <dbReference type="NCBI Taxonomy" id="1080227"/>
    <lineage>
        <taxon>Bacteria</taxon>
        <taxon>Pseudomonadati</taxon>
        <taxon>Pseudomonadota</taxon>
        <taxon>Gammaproteobacteria</taxon>
        <taxon>Vibrionales</taxon>
        <taxon>Vibrionaceae</taxon>
        <taxon>Veronia</taxon>
    </lineage>
</organism>
<evidence type="ECO:0000256" key="1">
    <source>
        <dbReference type="SAM" id="MobiDB-lite"/>
    </source>
</evidence>
<gene>
    <name evidence="4" type="ORF">A8L45_14505</name>
</gene>
<dbReference type="AlphaFoldDB" id="A0A1C3EFM0"/>
<feature type="transmembrane region" description="Helical" evidence="2">
    <location>
        <begin position="131"/>
        <end position="148"/>
    </location>
</feature>
<feature type="domain" description="GGDEF" evidence="3">
    <location>
        <begin position="221"/>
        <end position="355"/>
    </location>
</feature>
<accession>A0A1C3EFM0</accession>
<sequence>MHKTLDPWINIGLNKTDRGYFHQVRLINLFTLYCIAGTLILSMTIAIAFNHYQAASIVLIYVLLYPVCLLLNYEGLRTLSVIWALIIFSCQLTTFTLVIFPRAIHTEVLFLLIPLLCSFLLNSYRFITQMVVVTFTLAAIFFINTHQAEPLLNVSVTPALALLTAVLVVLGTTQFLAFYRDESKAESEHILDAQTRDAMTGLNNYEEIYRQISKSMDIAGNTVVVMVVDIDNFKAINNEYGWDTGNAVLKDLSLLLKPHNESSHMSIGRLQSDTFAIVLSKAGLNDALVLAEAIKSNIRTRSLLLNNGAIKYSASIGISIREKVAGEAYQLIDSARLAVKNTKKSGKGNISVATPPPPPPLHD</sequence>
<keyword evidence="2" id="KW-1133">Transmembrane helix</keyword>
<keyword evidence="2" id="KW-0812">Transmembrane</keyword>
<dbReference type="Gene3D" id="3.30.70.270">
    <property type="match status" value="1"/>
</dbReference>